<sequence length="176" mass="19719">MGMLLVAYPFVVYIGLQYLPPRWLSIALLALISLRLFLSKPLLAKMPWLPVAFALGAMVLLMSAFANNELGILLYPVAVNIAMMLAFAYSLINKPSIIETFARIKEPELSDKAVKYTENVTKVWCAFFALNAAVSLYSALCLSKQAWILYNGLISYILVALLFAIEWLVRQKVKHS</sequence>
<evidence type="ECO:0008006" key="4">
    <source>
        <dbReference type="Google" id="ProtNLM"/>
    </source>
</evidence>
<proteinExistence type="predicted"/>
<feature type="transmembrane region" description="Helical" evidence="1">
    <location>
        <begin position="146"/>
        <end position="169"/>
    </location>
</feature>
<dbReference type="Proteomes" id="UP000623842">
    <property type="component" value="Unassembled WGS sequence"/>
</dbReference>
<evidence type="ECO:0000256" key="1">
    <source>
        <dbReference type="SAM" id="Phobius"/>
    </source>
</evidence>
<feature type="transmembrane region" description="Helical" evidence="1">
    <location>
        <begin position="47"/>
        <end position="66"/>
    </location>
</feature>
<reference evidence="2" key="1">
    <citation type="journal article" date="2014" name="Int. J. Syst. Evol. Microbiol.">
        <title>Complete genome sequence of Corynebacterium casei LMG S-19264T (=DSM 44701T), isolated from a smear-ripened cheese.</title>
        <authorList>
            <consortium name="US DOE Joint Genome Institute (JGI-PGF)"/>
            <person name="Walter F."/>
            <person name="Albersmeier A."/>
            <person name="Kalinowski J."/>
            <person name="Ruckert C."/>
        </authorList>
    </citation>
    <scope>NUCLEOTIDE SEQUENCE</scope>
    <source>
        <strain evidence="2">KCTC 42731</strain>
    </source>
</reference>
<feature type="transmembrane region" description="Helical" evidence="1">
    <location>
        <begin position="20"/>
        <end position="38"/>
    </location>
</feature>
<keyword evidence="1" id="KW-0472">Membrane</keyword>
<keyword evidence="3" id="KW-1185">Reference proteome</keyword>
<protein>
    <recommendedName>
        <fullName evidence="4">DNA gyrase subunit B</fullName>
    </recommendedName>
</protein>
<evidence type="ECO:0000313" key="3">
    <source>
        <dbReference type="Proteomes" id="UP000623842"/>
    </source>
</evidence>
<feature type="transmembrane region" description="Helical" evidence="1">
    <location>
        <begin position="123"/>
        <end position="140"/>
    </location>
</feature>
<dbReference type="AlphaFoldDB" id="A0A919EMX6"/>
<comment type="caution">
    <text evidence="2">The sequence shown here is derived from an EMBL/GenBank/DDBJ whole genome shotgun (WGS) entry which is preliminary data.</text>
</comment>
<evidence type="ECO:0000313" key="2">
    <source>
        <dbReference type="EMBL" id="GHF97169.1"/>
    </source>
</evidence>
<dbReference type="EMBL" id="BNCK01000006">
    <property type="protein sequence ID" value="GHF97169.1"/>
    <property type="molecule type" value="Genomic_DNA"/>
</dbReference>
<accession>A0A919EMX6</accession>
<organism evidence="2 3">
    <name type="scientific">Thalassotalea marina</name>
    <dbReference type="NCBI Taxonomy" id="1673741"/>
    <lineage>
        <taxon>Bacteria</taxon>
        <taxon>Pseudomonadati</taxon>
        <taxon>Pseudomonadota</taxon>
        <taxon>Gammaproteobacteria</taxon>
        <taxon>Alteromonadales</taxon>
        <taxon>Colwelliaceae</taxon>
        <taxon>Thalassotalea</taxon>
    </lineage>
</organism>
<gene>
    <name evidence="2" type="ORF">GCM10017161_26630</name>
</gene>
<keyword evidence="1" id="KW-0812">Transmembrane</keyword>
<keyword evidence="1" id="KW-1133">Transmembrane helix</keyword>
<feature type="transmembrane region" description="Helical" evidence="1">
    <location>
        <begin position="72"/>
        <end position="92"/>
    </location>
</feature>
<name>A0A919EMX6_9GAMM</name>
<reference evidence="2" key="2">
    <citation type="submission" date="2020-09" db="EMBL/GenBank/DDBJ databases">
        <authorList>
            <person name="Sun Q."/>
            <person name="Kim S."/>
        </authorList>
    </citation>
    <scope>NUCLEOTIDE SEQUENCE</scope>
    <source>
        <strain evidence="2">KCTC 42731</strain>
    </source>
</reference>